<dbReference type="Proteomes" id="UP000269115">
    <property type="component" value="Unassembled WGS sequence"/>
</dbReference>
<evidence type="ECO:0000313" key="2">
    <source>
        <dbReference type="Proteomes" id="UP000269115"/>
    </source>
</evidence>
<protein>
    <submittedName>
        <fullName evidence="1">Uncharacterized protein</fullName>
    </submittedName>
</protein>
<proteinExistence type="predicted"/>
<dbReference type="EMBL" id="RJUR01000011">
    <property type="protein sequence ID" value="ROQ53047.1"/>
    <property type="molecule type" value="Genomic_DNA"/>
</dbReference>
<comment type="caution">
    <text evidence="1">The sequence shown here is derived from an EMBL/GenBank/DDBJ whole genome shotgun (WGS) entry which is preliminary data.</text>
</comment>
<evidence type="ECO:0000313" key="1">
    <source>
        <dbReference type="EMBL" id="ROQ53047.1"/>
    </source>
</evidence>
<organism evidence="1 2">
    <name type="scientific">Pseudomonas putida</name>
    <name type="common">Arthrobacter siderocapsulatus</name>
    <dbReference type="NCBI Taxonomy" id="303"/>
    <lineage>
        <taxon>Bacteria</taxon>
        <taxon>Pseudomonadati</taxon>
        <taxon>Pseudomonadota</taxon>
        <taxon>Gammaproteobacteria</taxon>
        <taxon>Pseudomonadales</taxon>
        <taxon>Pseudomonadaceae</taxon>
        <taxon>Pseudomonas</taxon>
    </lineage>
</organism>
<dbReference type="RefSeq" id="WP_123752423.1">
    <property type="nucleotide sequence ID" value="NZ_RJUR01000011.1"/>
</dbReference>
<gene>
    <name evidence="1" type="ORF">EDF85_0797</name>
</gene>
<dbReference type="AlphaFoldDB" id="A0A9X8HL20"/>
<accession>A0A9X8HL20</accession>
<sequence>MKPLYLLLALPLLPACSLIGFVAKESVVGATSHYGLSSTTLIAELPPNHGVTYNASYAPLDPYRCTVASPATGGMRSRPNQYRTDQADAHPDARTVTFRIPLTYTIGSCTQQLDNITVSIKSPSGRYSLAGVKVLPALPDGTGPVRDADPELVVRRLCGTAYHIVPGHERHVLARDIDCLAADSQWQPLERTSRHPGPVANVAYTQLNKTDLRFVYRLIDKEWPLYPENWSPVDNGMKPCASQWKWVGEASCSYRDPTFSTFEMDGRECTLYPGCTE</sequence>
<reference evidence="1 2" key="1">
    <citation type="submission" date="2018-11" db="EMBL/GenBank/DDBJ databases">
        <title>Genomic analyses of the natural microbiome of Caenorhabditis elegans.</title>
        <authorList>
            <person name="Samuel B."/>
        </authorList>
    </citation>
    <scope>NUCLEOTIDE SEQUENCE [LARGE SCALE GENOMIC DNA]</scope>
    <source>
        <strain evidence="1 2">BIGb0473</strain>
    </source>
</reference>
<name>A0A9X8HL20_PSEPU</name>